<protein>
    <submittedName>
        <fullName evidence="2">Uncharacterized protein</fullName>
    </submittedName>
</protein>
<proteinExistence type="predicted"/>
<sequence length="61" mass="6577">MDTKAMTTSLALVTVAIIFVLAENVVLIALTSAILLGLMVDGITSMYKEFKAIMERGDLND</sequence>
<keyword evidence="1" id="KW-0472">Membrane</keyword>
<reference evidence="2" key="1">
    <citation type="submission" date="2023-04" db="EMBL/GenBank/DDBJ databases">
        <title>The human skin virome in hidradenitis suppurativa patients.</title>
        <authorList>
            <person name="Jansen D."/>
        </authorList>
    </citation>
    <scope>NUCLEOTIDE SEQUENCE</scope>
    <source>
        <strain evidence="2">VC4_HSPhageC</strain>
    </source>
</reference>
<name>A0AA50A7B2_9VIRU</name>
<accession>A0AA50A7B2</accession>
<keyword evidence="1" id="KW-0812">Transmembrane</keyword>
<evidence type="ECO:0000256" key="1">
    <source>
        <dbReference type="SAM" id="Phobius"/>
    </source>
</evidence>
<keyword evidence="1" id="KW-1133">Transmembrane helix</keyword>
<organism evidence="2">
    <name type="scientific">Firmicutes phage HS18</name>
    <dbReference type="NCBI Taxonomy" id="3056396"/>
    <lineage>
        <taxon>Viruses</taxon>
    </lineage>
</organism>
<evidence type="ECO:0000313" key="2">
    <source>
        <dbReference type="EMBL" id="WLJ26410.1"/>
    </source>
</evidence>
<feature type="transmembrane region" description="Helical" evidence="1">
    <location>
        <begin position="12"/>
        <end position="38"/>
    </location>
</feature>
<dbReference type="EMBL" id="OQ890326">
    <property type="protein sequence ID" value="WLJ26410.1"/>
    <property type="molecule type" value="Genomic_DNA"/>
</dbReference>